<evidence type="ECO:0000313" key="1">
    <source>
        <dbReference type="EMBL" id="RKK84236.1"/>
    </source>
</evidence>
<dbReference type="VEuPathDB" id="FungiDB:FOZG_13375"/>
<dbReference type="Gene3D" id="3.80.10.10">
    <property type="entry name" value="Ribonuclease Inhibitor"/>
    <property type="match status" value="1"/>
</dbReference>
<dbReference type="EMBL" id="MRCX01000010">
    <property type="protein sequence ID" value="RKK84236.1"/>
    <property type="molecule type" value="Genomic_DNA"/>
</dbReference>
<evidence type="ECO:0008006" key="3">
    <source>
        <dbReference type="Google" id="ProtNLM"/>
    </source>
</evidence>
<dbReference type="SUPFAM" id="SSF52047">
    <property type="entry name" value="RNI-like"/>
    <property type="match status" value="1"/>
</dbReference>
<accession>A0A420NVI8</accession>
<dbReference type="VEuPathDB" id="FungiDB:FOC1_g10007683"/>
<name>A0A420NVI8_FUSOX</name>
<dbReference type="VEuPathDB" id="FungiDB:FOC4_g10004962"/>
<organism evidence="1 2">
    <name type="scientific">Fusarium oxysporum</name>
    <name type="common">Fusarium vascular wilt</name>
    <dbReference type="NCBI Taxonomy" id="5507"/>
    <lineage>
        <taxon>Eukaryota</taxon>
        <taxon>Fungi</taxon>
        <taxon>Dikarya</taxon>
        <taxon>Ascomycota</taxon>
        <taxon>Pezizomycotina</taxon>
        <taxon>Sordariomycetes</taxon>
        <taxon>Hypocreomycetidae</taxon>
        <taxon>Hypocreales</taxon>
        <taxon>Nectriaceae</taxon>
        <taxon>Fusarium</taxon>
        <taxon>Fusarium oxysporum species complex</taxon>
    </lineage>
</organism>
<dbReference type="VEuPathDB" id="FungiDB:FOMG_17899"/>
<protein>
    <recommendedName>
        <fullName evidence="3">F-box protein</fullName>
    </recommendedName>
</protein>
<proteinExistence type="predicted"/>
<gene>
    <name evidence="1" type="ORF">BFJ69_g2020</name>
</gene>
<evidence type="ECO:0000313" key="2">
    <source>
        <dbReference type="Proteomes" id="UP000285084"/>
    </source>
</evidence>
<dbReference type="AlphaFoldDB" id="A0A420NVI8"/>
<dbReference type="VEuPathDB" id="FungiDB:FOXG_12118"/>
<sequence length="451" mass="50997">MTTDKKTDHCQSRAMACPLLGLTEQKPNGSMADGHAEAAVDIPGQISKSTRSRDKYSGFAVSWFPTELYQMIVNHIALGYDRCNDDQNTIRAKTLSYLKAHDWEAIKAQNSFGYHWRLILVDQLVQVLDLEWDPQMSSRRLVIDIERRCSNPHTLKLRCPKEARQGDEFSQPYFEDLADLFSVCPKVRKLGLLTSFKEDCPIPKQGGQTAKFAGQLSHVELDGGSACFKKSMLPYLSPNMISFTMMFNGLGDLTGFLETLGQRCPVMQRLELDCEGITAVDLVRFCKASGSSLKLLYLDNLDYHESVLSWFFPHMEVLEQLILGPDFPLHVQDITAMLSQACLRTFVAETYDNQPGNFFHGATSIDLNHALARFLSAHRLTLKTMWSDGDFWLNKDVFESLKLVRNLGCMNLWWAEGVARKDIDDLLEACPKLKEALGNEDLLDKIYGDSL</sequence>
<comment type="caution">
    <text evidence="1">The sequence shown here is derived from an EMBL/GenBank/DDBJ whole genome shotgun (WGS) entry which is preliminary data.</text>
</comment>
<reference evidence="1 2" key="1">
    <citation type="journal article" date="2018" name="Sci. Rep.">
        <title>Characterisation of pathogen-specific regions and novel effector candidates in Fusarium oxysporum f. sp. cepae.</title>
        <authorList>
            <person name="Armitage A.D."/>
            <person name="Taylor A."/>
            <person name="Sobczyk M.K."/>
            <person name="Baxter L."/>
            <person name="Greenfield B.P."/>
            <person name="Bates H.J."/>
            <person name="Wilson F."/>
            <person name="Jackson A.C."/>
            <person name="Ott S."/>
            <person name="Harrison R.J."/>
            <person name="Clarkson J.P."/>
        </authorList>
    </citation>
    <scope>NUCLEOTIDE SEQUENCE [LARGE SCALE GENOMIC DNA]</scope>
    <source>
        <strain evidence="1 2">Fo_A13</strain>
    </source>
</reference>
<dbReference type="Proteomes" id="UP000285084">
    <property type="component" value="Unassembled WGS sequence"/>
</dbReference>
<dbReference type="VEuPathDB" id="FungiDB:FOIG_10050"/>
<dbReference type="InterPro" id="IPR032675">
    <property type="entry name" value="LRR_dom_sf"/>
</dbReference>